<evidence type="ECO:0000256" key="1">
    <source>
        <dbReference type="ARBA" id="ARBA00022723"/>
    </source>
</evidence>
<dbReference type="GO" id="GO:0004722">
    <property type="term" value="F:protein serine/threonine phosphatase activity"/>
    <property type="evidence" value="ECO:0007669"/>
    <property type="project" value="InterPro"/>
</dbReference>
<name>A0A6A4GE48_9AGAR</name>
<keyword evidence="2 4" id="KW-0378">Hydrolase</keyword>
<dbReference type="Gene3D" id="3.60.40.10">
    <property type="entry name" value="PPM-type phosphatase domain"/>
    <property type="match status" value="1"/>
</dbReference>
<comment type="similarity">
    <text evidence="4">Belongs to the PP2C family.</text>
</comment>
<gene>
    <name evidence="6" type="ORF">BT96DRAFT_1027091</name>
</gene>
<feature type="domain" description="PPM-type phosphatase" evidence="5">
    <location>
        <begin position="26"/>
        <end position="383"/>
    </location>
</feature>
<dbReference type="InterPro" id="IPR001932">
    <property type="entry name" value="PPM-type_phosphatase-like_dom"/>
</dbReference>
<proteinExistence type="inferred from homology"/>
<keyword evidence="1" id="KW-0479">Metal-binding</keyword>
<dbReference type="InterPro" id="IPR015655">
    <property type="entry name" value="PP2C"/>
</dbReference>
<organism evidence="6 7">
    <name type="scientific">Gymnopus androsaceus JB14</name>
    <dbReference type="NCBI Taxonomy" id="1447944"/>
    <lineage>
        <taxon>Eukaryota</taxon>
        <taxon>Fungi</taxon>
        <taxon>Dikarya</taxon>
        <taxon>Basidiomycota</taxon>
        <taxon>Agaricomycotina</taxon>
        <taxon>Agaricomycetes</taxon>
        <taxon>Agaricomycetidae</taxon>
        <taxon>Agaricales</taxon>
        <taxon>Marasmiineae</taxon>
        <taxon>Omphalotaceae</taxon>
        <taxon>Gymnopus</taxon>
    </lineage>
</organism>
<sequence length="383" mass="42225">MAAALREHLSLSSSSRMLFRAHTLSNCGYYGPTGIKNWNEDRYIVEEWTMANGTWTFAAIFDGHGGPDAAEFALQTLPSLVKDSLVALKLTENAHPDNQTVGRLISEAVVATDLRIEREFTSLLSAGVEVLSDQEILAAITCSDGVAIRPEALRAVSGTTASIALIDPFKGVHLANLGDCDAVLYVPNASGTGWKGQVLSAHHNCENKEELERVKQEHIGEPHCVDHSRRFGRVLGSIVLTRALGDMPLKLPSIYNLSVFPLTRDNKEVNQNLVDYNLTPPYLSHIPEVSHAKCDRLESTFLIMASDGLLERFKKVKPERSEMEILDYWVSVASKAQHQGENMALDLLWEAFGGDSDGNIYTMVLDKSLQDRVDDITIIVIPL</sequence>
<dbReference type="PANTHER" id="PTHR13832:SF792">
    <property type="entry name" value="GM14286P"/>
    <property type="match status" value="1"/>
</dbReference>
<protein>
    <submittedName>
        <fullName evidence="6">Protein serine/threonine phosphatase 2C</fullName>
    </submittedName>
</protein>
<keyword evidence="3 4" id="KW-0904">Protein phosphatase</keyword>
<dbReference type="PROSITE" id="PS01032">
    <property type="entry name" value="PPM_1"/>
    <property type="match status" value="1"/>
</dbReference>
<dbReference type="GO" id="GO:0046872">
    <property type="term" value="F:metal ion binding"/>
    <property type="evidence" value="ECO:0007669"/>
    <property type="project" value="UniProtKB-KW"/>
</dbReference>
<dbReference type="OrthoDB" id="420076at2759"/>
<evidence type="ECO:0000256" key="2">
    <source>
        <dbReference type="ARBA" id="ARBA00022801"/>
    </source>
</evidence>
<dbReference type="PROSITE" id="PS51746">
    <property type="entry name" value="PPM_2"/>
    <property type="match status" value="1"/>
</dbReference>
<dbReference type="EMBL" id="ML770353">
    <property type="protein sequence ID" value="KAE9383710.1"/>
    <property type="molecule type" value="Genomic_DNA"/>
</dbReference>
<evidence type="ECO:0000256" key="4">
    <source>
        <dbReference type="RuleBase" id="RU003465"/>
    </source>
</evidence>
<dbReference type="InterPro" id="IPR000222">
    <property type="entry name" value="PP2C_BS"/>
</dbReference>
<dbReference type="Pfam" id="PF00481">
    <property type="entry name" value="PP2C"/>
    <property type="match status" value="1"/>
</dbReference>
<evidence type="ECO:0000313" key="6">
    <source>
        <dbReference type="EMBL" id="KAE9383710.1"/>
    </source>
</evidence>
<evidence type="ECO:0000313" key="7">
    <source>
        <dbReference type="Proteomes" id="UP000799118"/>
    </source>
</evidence>
<evidence type="ECO:0000259" key="5">
    <source>
        <dbReference type="PROSITE" id="PS51746"/>
    </source>
</evidence>
<dbReference type="CDD" id="cd00143">
    <property type="entry name" value="PP2Cc"/>
    <property type="match status" value="1"/>
</dbReference>
<dbReference type="AlphaFoldDB" id="A0A6A4GE48"/>
<evidence type="ECO:0000256" key="3">
    <source>
        <dbReference type="ARBA" id="ARBA00022912"/>
    </source>
</evidence>
<keyword evidence="7" id="KW-1185">Reference proteome</keyword>
<accession>A0A6A4GE48</accession>
<dbReference type="Proteomes" id="UP000799118">
    <property type="component" value="Unassembled WGS sequence"/>
</dbReference>
<reference evidence="6" key="1">
    <citation type="journal article" date="2019" name="Environ. Microbiol.">
        <title>Fungal ecological strategies reflected in gene transcription - a case study of two litter decomposers.</title>
        <authorList>
            <person name="Barbi F."/>
            <person name="Kohler A."/>
            <person name="Barry K."/>
            <person name="Baskaran P."/>
            <person name="Daum C."/>
            <person name="Fauchery L."/>
            <person name="Ihrmark K."/>
            <person name="Kuo A."/>
            <person name="LaButti K."/>
            <person name="Lipzen A."/>
            <person name="Morin E."/>
            <person name="Grigoriev I.V."/>
            <person name="Henrissat B."/>
            <person name="Lindahl B."/>
            <person name="Martin F."/>
        </authorList>
    </citation>
    <scope>NUCLEOTIDE SEQUENCE</scope>
    <source>
        <strain evidence="6">JB14</strain>
    </source>
</reference>
<dbReference type="InterPro" id="IPR036457">
    <property type="entry name" value="PPM-type-like_dom_sf"/>
</dbReference>
<dbReference type="SUPFAM" id="SSF81606">
    <property type="entry name" value="PP2C-like"/>
    <property type="match status" value="1"/>
</dbReference>
<dbReference type="SMART" id="SM00332">
    <property type="entry name" value="PP2Cc"/>
    <property type="match status" value="1"/>
</dbReference>
<dbReference type="PANTHER" id="PTHR13832">
    <property type="entry name" value="PROTEIN PHOSPHATASE 2C"/>
    <property type="match status" value="1"/>
</dbReference>